<sequence>MARKRDPRRDEAFELFKKSNGSITNREIAEKLSVPEKTISAWKSRDKWNAVLQNDNCSTAKNDCSTTNRGGAPTGNKNAKGNKGNSRASPPLRNKNALKTGEFESIYFDTLSEEEKELYSTMNDDPFFVLSGEVRMLQIRQRRMMKRIQDAETGLNDEEIERLQQLRKVKTPVEHDGKKLEIKYEVLKDVQVTRKTYRKIDDILSIEEALTRISNQLSRSIKQLAELEMNNHRAGLFDKQKEKAEAEIRRLKIQNGEFEQDEIGDDGFVEAIKGIANDPEVWSDDDIET</sequence>
<dbReference type="EMBL" id="JARPXM010000025">
    <property type="protein sequence ID" value="MDT2540034.1"/>
    <property type="molecule type" value="Genomic_DNA"/>
</dbReference>
<feature type="region of interest" description="Disordered" evidence="2">
    <location>
        <begin position="57"/>
        <end position="96"/>
    </location>
</feature>
<evidence type="ECO:0000259" key="3">
    <source>
        <dbReference type="Pfam" id="PF10668"/>
    </source>
</evidence>
<feature type="compositionally biased region" description="Low complexity" evidence="2">
    <location>
        <begin position="70"/>
        <end position="85"/>
    </location>
</feature>
<gene>
    <name evidence="4" type="primary">terS</name>
    <name evidence="4" type="ORF">P7D78_18165</name>
</gene>
<name>A0AAW8T535_9ENTE</name>
<dbReference type="Proteomes" id="UP001249240">
    <property type="component" value="Unassembled WGS sequence"/>
</dbReference>
<accession>A0AAW8T535</accession>
<feature type="compositionally biased region" description="Polar residues" evidence="2">
    <location>
        <begin position="57"/>
        <end position="69"/>
    </location>
</feature>
<protein>
    <submittedName>
        <fullName evidence="4">Phage terminase small subunit</fullName>
    </submittedName>
</protein>
<evidence type="ECO:0000313" key="4">
    <source>
        <dbReference type="EMBL" id="MDT2540034.1"/>
    </source>
</evidence>
<evidence type="ECO:0000256" key="2">
    <source>
        <dbReference type="SAM" id="MobiDB-lite"/>
    </source>
</evidence>
<evidence type="ECO:0000256" key="1">
    <source>
        <dbReference type="SAM" id="Coils"/>
    </source>
</evidence>
<dbReference type="NCBIfam" id="NF040601">
    <property type="entry name" value="TerS_not_xtmA"/>
    <property type="match status" value="1"/>
</dbReference>
<feature type="coiled-coil region" evidence="1">
    <location>
        <begin position="210"/>
        <end position="261"/>
    </location>
</feature>
<feature type="domain" description="PBSX phage terminase small subunit-like N-terminal" evidence="3">
    <location>
        <begin position="1"/>
        <end position="60"/>
    </location>
</feature>
<evidence type="ECO:0000313" key="5">
    <source>
        <dbReference type="Proteomes" id="UP001249240"/>
    </source>
</evidence>
<comment type="caution">
    <text evidence="4">The sequence shown here is derived from an EMBL/GenBank/DDBJ whole genome shotgun (WGS) entry which is preliminary data.</text>
</comment>
<reference evidence="4" key="1">
    <citation type="submission" date="2023-03" db="EMBL/GenBank/DDBJ databases">
        <authorList>
            <person name="Shen W."/>
            <person name="Cai J."/>
        </authorList>
    </citation>
    <scope>NUCLEOTIDE SEQUENCE</scope>
    <source>
        <strain evidence="4">B646-2</strain>
    </source>
</reference>
<dbReference type="AlphaFoldDB" id="A0AAW8T535"/>
<organism evidence="4 5">
    <name type="scientific">Enterococcus raffinosus</name>
    <dbReference type="NCBI Taxonomy" id="71452"/>
    <lineage>
        <taxon>Bacteria</taxon>
        <taxon>Bacillati</taxon>
        <taxon>Bacillota</taxon>
        <taxon>Bacilli</taxon>
        <taxon>Lactobacillales</taxon>
        <taxon>Enterococcaceae</taxon>
        <taxon>Enterococcus</taxon>
    </lineage>
</organism>
<keyword evidence="1" id="KW-0175">Coiled coil</keyword>
<proteinExistence type="predicted"/>
<dbReference type="Pfam" id="PF10668">
    <property type="entry name" value="Phage_terminase"/>
    <property type="match status" value="1"/>
</dbReference>
<dbReference type="InterPro" id="IPR018925">
    <property type="entry name" value="XtmA-like_N"/>
</dbReference>
<dbReference type="RefSeq" id="WP_028020437.1">
    <property type="nucleotide sequence ID" value="NZ_CABLCA010000021.1"/>
</dbReference>